<organism evidence="2 3">
    <name type="scientific">Petrolisthes manimaculis</name>
    <dbReference type="NCBI Taxonomy" id="1843537"/>
    <lineage>
        <taxon>Eukaryota</taxon>
        <taxon>Metazoa</taxon>
        <taxon>Ecdysozoa</taxon>
        <taxon>Arthropoda</taxon>
        <taxon>Crustacea</taxon>
        <taxon>Multicrustacea</taxon>
        <taxon>Malacostraca</taxon>
        <taxon>Eumalacostraca</taxon>
        <taxon>Eucarida</taxon>
        <taxon>Decapoda</taxon>
        <taxon>Pleocyemata</taxon>
        <taxon>Anomura</taxon>
        <taxon>Galatheoidea</taxon>
        <taxon>Porcellanidae</taxon>
        <taxon>Petrolisthes</taxon>
    </lineage>
</organism>
<comment type="caution">
    <text evidence="2">The sequence shown here is derived from an EMBL/GenBank/DDBJ whole genome shotgun (WGS) entry which is preliminary data.</text>
</comment>
<gene>
    <name evidence="2" type="ORF">Pmani_037756</name>
</gene>
<evidence type="ECO:0000313" key="2">
    <source>
        <dbReference type="EMBL" id="KAK4289264.1"/>
    </source>
</evidence>
<keyword evidence="3" id="KW-1185">Reference proteome</keyword>
<dbReference type="AlphaFoldDB" id="A0AAE1TN01"/>
<dbReference type="Proteomes" id="UP001292094">
    <property type="component" value="Unassembled WGS sequence"/>
</dbReference>
<evidence type="ECO:0000313" key="3">
    <source>
        <dbReference type="Proteomes" id="UP001292094"/>
    </source>
</evidence>
<evidence type="ECO:0000256" key="1">
    <source>
        <dbReference type="SAM" id="MobiDB-lite"/>
    </source>
</evidence>
<reference evidence="2" key="1">
    <citation type="submission" date="2023-11" db="EMBL/GenBank/DDBJ databases">
        <title>Genome assemblies of two species of porcelain crab, Petrolisthes cinctipes and Petrolisthes manimaculis (Anomura: Porcellanidae).</title>
        <authorList>
            <person name="Angst P."/>
        </authorList>
    </citation>
    <scope>NUCLEOTIDE SEQUENCE</scope>
    <source>
        <strain evidence="2">PB745_02</strain>
        <tissue evidence="2">Gill</tissue>
    </source>
</reference>
<sequence length="74" mass="8411">MITDYAGGWWQKMVRWAGLGCRLKWELQVRHGRGSGRGVWKGVGGNGGGEAWMMDSRREGESSGTWRGEREARW</sequence>
<proteinExistence type="predicted"/>
<feature type="compositionally biased region" description="Gly residues" evidence="1">
    <location>
        <begin position="40"/>
        <end position="50"/>
    </location>
</feature>
<dbReference type="EMBL" id="JAWZYT010005923">
    <property type="protein sequence ID" value="KAK4289264.1"/>
    <property type="molecule type" value="Genomic_DNA"/>
</dbReference>
<feature type="compositionally biased region" description="Basic and acidic residues" evidence="1">
    <location>
        <begin position="55"/>
        <end position="74"/>
    </location>
</feature>
<accession>A0AAE1TN01</accession>
<name>A0AAE1TN01_9EUCA</name>
<feature type="region of interest" description="Disordered" evidence="1">
    <location>
        <begin position="40"/>
        <end position="74"/>
    </location>
</feature>
<protein>
    <submittedName>
        <fullName evidence="2">Uncharacterized protein</fullName>
    </submittedName>
</protein>